<keyword evidence="1" id="KW-0175">Coiled coil</keyword>
<protein>
    <submittedName>
        <fullName evidence="2">Uncharacterized protein</fullName>
    </submittedName>
</protein>
<gene>
    <name evidence="2" type="ORF">GCM10007043_22800</name>
</gene>
<comment type="caution">
    <text evidence="2">The sequence shown here is derived from an EMBL/GenBank/DDBJ whole genome shotgun (WGS) entry which is preliminary data.</text>
</comment>
<accession>A0A8J3BGS0</accession>
<dbReference type="EMBL" id="BMOF01000073">
    <property type="protein sequence ID" value="GGK08172.1"/>
    <property type="molecule type" value="Genomic_DNA"/>
</dbReference>
<proteinExistence type="predicted"/>
<evidence type="ECO:0000313" key="2">
    <source>
        <dbReference type="EMBL" id="GGK08172.1"/>
    </source>
</evidence>
<organism evidence="2 3">
    <name type="scientific">Calditerricola satsumensis</name>
    <dbReference type="NCBI Taxonomy" id="373054"/>
    <lineage>
        <taxon>Bacteria</taxon>
        <taxon>Bacillati</taxon>
        <taxon>Bacillota</taxon>
        <taxon>Bacilli</taxon>
        <taxon>Bacillales</taxon>
        <taxon>Bacillaceae</taxon>
        <taxon>Calditerricola</taxon>
    </lineage>
</organism>
<keyword evidence="3" id="KW-1185">Reference proteome</keyword>
<name>A0A8J3BGS0_9BACI</name>
<dbReference type="RefSeq" id="WP_054672253.1">
    <property type="nucleotide sequence ID" value="NZ_BMOF01000073.1"/>
</dbReference>
<reference evidence="2" key="1">
    <citation type="journal article" date="2014" name="Int. J. Syst. Evol. Microbiol.">
        <title>Complete genome sequence of Corynebacterium casei LMG S-19264T (=DSM 44701T), isolated from a smear-ripened cheese.</title>
        <authorList>
            <consortium name="US DOE Joint Genome Institute (JGI-PGF)"/>
            <person name="Walter F."/>
            <person name="Albersmeier A."/>
            <person name="Kalinowski J."/>
            <person name="Ruckert C."/>
        </authorList>
    </citation>
    <scope>NUCLEOTIDE SEQUENCE</scope>
    <source>
        <strain evidence="2">JCM 14719</strain>
    </source>
</reference>
<evidence type="ECO:0000313" key="3">
    <source>
        <dbReference type="Proteomes" id="UP000637720"/>
    </source>
</evidence>
<dbReference type="Proteomes" id="UP000637720">
    <property type="component" value="Unassembled WGS sequence"/>
</dbReference>
<evidence type="ECO:0000256" key="1">
    <source>
        <dbReference type="SAM" id="Coils"/>
    </source>
</evidence>
<reference evidence="2" key="2">
    <citation type="submission" date="2020-09" db="EMBL/GenBank/DDBJ databases">
        <authorList>
            <person name="Sun Q."/>
            <person name="Ohkuma M."/>
        </authorList>
    </citation>
    <scope>NUCLEOTIDE SEQUENCE</scope>
    <source>
        <strain evidence="2">JCM 14719</strain>
    </source>
</reference>
<dbReference type="AlphaFoldDB" id="A0A8J3BGS0"/>
<sequence length="112" mass="13276">MADNLVTKDYLDARLREFKQELKTEIVQEITEAINQRFSEVINAMMKLNKAMIEDELRPIRKELAELRMEIAEMKLENKEVKAYIEHALDTWRIELMKVKEDVGILKRKVLG</sequence>
<feature type="coiled-coil region" evidence="1">
    <location>
        <begin position="57"/>
        <end position="84"/>
    </location>
</feature>